<dbReference type="PRINTS" id="PR00032">
    <property type="entry name" value="HTHARAC"/>
</dbReference>
<dbReference type="Pfam" id="PF12833">
    <property type="entry name" value="HTH_18"/>
    <property type="match status" value="1"/>
</dbReference>
<dbReference type="PROSITE" id="PS01124">
    <property type="entry name" value="HTH_ARAC_FAMILY_2"/>
    <property type="match status" value="1"/>
</dbReference>
<keyword evidence="6" id="KW-1185">Reference proteome</keyword>
<dbReference type="InterPro" id="IPR003313">
    <property type="entry name" value="AraC-bd"/>
</dbReference>
<evidence type="ECO:0000256" key="2">
    <source>
        <dbReference type="ARBA" id="ARBA00023125"/>
    </source>
</evidence>
<dbReference type="InterPro" id="IPR014710">
    <property type="entry name" value="RmlC-like_jellyroll"/>
</dbReference>
<evidence type="ECO:0000313" key="5">
    <source>
        <dbReference type="EMBL" id="MBB6692267.1"/>
    </source>
</evidence>
<dbReference type="Pfam" id="PF02311">
    <property type="entry name" value="AraC_binding"/>
    <property type="match status" value="1"/>
</dbReference>
<feature type="domain" description="HTH araC/xylS-type" evidence="4">
    <location>
        <begin position="186"/>
        <end position="284"/>
    </location>
</feature>
<dbReference type="InterPro" id="IPR020449">
    <property type="entry name" value="Tscrpt_reg_AraC-type_HTH"/>
</dbReference>
<comment type="caution">
    <text evidence="5">The sequence shown here is derived from an EMBL/GenBank/DDBJ whole genome shotgun (WGS) entry which is preliminary data.</text>
</comment>
<sequence>MNPLRKQFNADPAFPFSIMHRDLKNYRTELPDHLHDWYEIVYVHSGKGVFFIDQTIYDMRAGDLFVIPGNTIHRSFPDRDDPVTSTAVFFSPVLIQPSSLGESFSYLRCFELGRARKSFKLDCTDSLREGIEALVDRIDAELKEQKPGFRHAVMLIVHQLLLRINRETAAGSPKGESSDAAPDWMKSLLLYIDERFCEPIGLAELAVHAAVSPAHLSRLFKQLTGMTVTGFIAAKRLIRAKELLLQTGDGVGQIAAACGFESLPHFHRSFKRFVGTTPAAYRRSGAG</sequence>
<dbReference type="Gene3D" id="2.60.120.10">
    <property type="entry name" value="Jelly Rolls"/>
    <property type="match status" value="1"/>
</dbReference>
<protein>
    <submittedName>
        <fullName evidence="5">Helix-turn-helix transcriptional regulator</fullName>
    </submittedName>
</protein>
<dbReference type="GO" id="GO:0043565">
    <property type="term" value="F:sequence-specific DNA binding"/>
    <property type="evidence" value="ECO:0007669"/>
    <property type="project" value="InterPro"/>
</dbReference>
<evidence type="ECO:0000256" key="3">
    <source>
        <dbReference type="ARBA" id="ARBA00023163"/>
    </source>
</evidence>
<evidence type="ECO:0000256" key="1">
    <source>
        <dbReference type="ARBA" id="ARBA00023015"/>
    </source>
</evidence>
<evidence type="ECO:0000259" key="4">
    <source>
        <dbReference type="PROSITE" id="PS01124"/>
    </source>
</evidence>
<dbReference type="Proteomes" id="UP000553776">
    <property type="component" value="Unassembled WGS sequence"/>
</dbReference>
<dbReference type="SMART" id="SM00342">
    <property type="entry name" value="HTH_ARAC"/>
    <property type="match status" value="1"/>
</dbReference>
<name>A0A841TUR5_9BACL</name>
<dbReference type="InterPro" id="IPR018060">
    <property type="entry name" value="HTH_AraC"/>
</dbReference>
<dbReference type="GO" id="GO:0003700">
    <property type="term" value="F:DNA-binding transcription factor activity"/>
    <property type="evidence" value="ECO:0007669"/>
    <property type="project" value="InterPro"/>
</dbReference>
<proteinExistence type="predicted"/>
<keyword evidence="2" id="KW-0238">DNA-binding</keyword>
<dbReference type="EMBL" id="JACJVR010000051">
    <property type="protein sequence ID" value="MBB6692267.1"/>
    <property type="molecule type" value="Genomic_DNA"/>
</dbReference>
<dbReference type="Gene3D" id="1.10.10.60">
    <property type="entry name" value="Homeodomain-like"/>
    <property type="match status" value="2"/>
</dbReference>
<organism evidence="5 6">
    <name type="scientific">Cohnella xylanilytica</name>
    <dbReference type="NCBI Taxonomy" id="557555"/>
    <lineage>
        <taxon>Bacteria</taxon>
        <taxon>Bacillati</taxon>
        <taxon>Bacillota</taxon>
        <taxon>Bacilli</taxon>
        <taxon>Bacillales</taxon>
        <taxon>Paenibacillaceae</taxon>
        <taxon>Cohnella</taxon>
    </lineage>
</organism>
<accession>A0A841TUR5</accession>
<dbReference type="SUPFAM" id="SSF46689">
    <property type="entry name" value="Homeodomain-like"/>
    <property type="match status" value="2"/>
</dbReference>
<dbReference type="InterPro" id="IPR037923">
    <property type="entry name" value="HTH-like"/>
</dbReference>
<reference evidence="5 6" key="1">
    <citation type="submission" date="2020-08" db="EMBL/GenBank/DDBJ databases">
        <title>Cohnella phylogeny.</title>
        <authorList>
            <person name="Dunlap C."/>
        </authorList>
    </citation>
    <scope>NUCLEOTIDE SEQUENCE [LARGE SCALE GENOMIC DNA]</scope>
    <source>
        <strain evidence="5 6">DSM 25239</strain>
    </source>
</reference>
<dbReference type="PANTHER" id="PTHR43280">
    <property type="entry name" value="ARAC-FAMILY TRANSCRIPTIONAL REGULATOR"/>
    <property type="match status" value="1"/>
</dbReference>
<dbReference type="SUPFAM" id="SSF51215">
    <property type="entry name" value="Regulatory protein AraC"/>
    <property type="match status" value="1"/>
</dbReference>
<dbReference type="PANTHER" id="PTHR43280:SF28">
    <property type="entry name" value="HTH-TYPE TRANSCRIPTIONAL ACTIVATOR RHAS"/>
    <property type="match status" value="1"/>
</dbReference>
<dbReference type="PROSITE" id="PS00041">
    <property type="entry name" value="HTH_ARAC_FAMILY_1"/>
    <property type="match status" value="1"/>
</dbReference>
<keyword evidence="1" id="KW-0805">Transcription regulation</keyword>
<evidence type="ECO:0000313" key="6">
    <source>
        <dbReference type="Proteomes" id="UP000553776"/>
    </source>
</evidence>
<gene>
    <name evidence="5" type="ORF">H7B90_12720</name>
</gene>
<dbReference type="RefSeq" id="WP_185136259.1">
    <property type="nucleotide sequence ID" value="NZ_BORM01000006.1"/>
</dbReference>
<dbReference type="AlphaFoldDB" id="A0A841TUR5"/>
<dbReference type="InterPro" id="IPR009057">
    <property type="entry name" value="Homeodomain-like_sf"/>
</dbReference>
<keyword evidence="3" id="KW-0804">Transcription</keyword>
<dbReference type="InterPro" id="IPR018062">
    <property type="entry name" value="HTH_AraC-typ_CS"/>
</dbReference>